<organism evidence="1 2">
    <name type="scientific">Roseitalea porphyridii</name>
    <dbReference type="NCBI Taxonomy" id="1852022"/>
    <lineage>
        <taxon>Bacteria</taxon>
        <taxon>Pseudomonadati</taxon>
        <taxon>Pseudomonadota</taxon>
        <taxon>Alphaproteobacteria</taxon>
        <taxon>Hyphomicrobiales</taxon>
        <taxon>Ahrensiaceae</taxon>
        <taxon>Roseitalea</taxon>
    </lineage>
</organism>
<accession>A0A4P6UX01</accession>
<dbReference type="Proteomes" id="UP000293719">
    <property type="component" value="Chromosome"/>
</dbReference>
<dbReference type="Pfam" id="PF20102">
    <property type="entry name" value="DUF6492"/>
    <property type="match status" value="1"/>
</dbReference>
<reference evidence="1 2" key="1">
    <citation type="journal article" date="2017" name="Int. J. Syst. Evol. Microbiol.">
        <title>Roseitalea porphyridii gen. nov., sp. nov., isolated from a red alga, and reclassification of Hoeflea suaedae Chung et al. 2013 as Pseudohoeflea suaedae gen. nov., comb. nov.</title>
        <authorList>
            <person name="Hyeon J.W."/>
            <person name="Jeong S.E."/>
            <person name="Baek K."/>
            <person name="Jeon C.O."/>
        </authorList>
    </citation>
    <scope>NUCLEOTIDE SEQUENCE [LARGE SCALE GENOMIC DNA]</scope>
    <source>
        <strain evidence="1 2">MA7-20</strain>
    </source>
</reference>
<dbReference type="RefSeq" id="WP_131615297.1">
    <property type="nucleotide sequence ID" value="NZ_CP036532.1"/>
</dbReference>
<protein>
    <recommendedName>
        <fullName evidence="3">Glycosyl transferase</fullName>
    </recommendedName>
</protein>
<dbReference type="KEGG" id="rpod:E0E05_02605"/>
<sequence length="295" mass="33459">MTPKNAIVTASYAPDFERCAILCETIDRHVTGHSCHYLLVDTVDAPLFRRLEGPGRRVITETELLPAWLRRMPTALSPGGRRVWVSPFTLPLHGWHVQQIKRIAVAALLDDDGLLFCDSDTAFVRDYDLSDMWVGDRVRLFRREHGARETPVADHMRWVEHAGRTLGIAEADRNDHDYVSQFVTWRRRTVLDMCDHIERLHGRHWVSVLGRSRKFSECMIYGAYVDCILGGAGHVVADRPYGAVRWFDPAPTDAELDAMIAGLEPYQVGIGVQAFVDMEPERFRAAVLGRRARAA</sequence>
<evidence type="ECO:0000313" key="1">
    <source>
        <dbReference type="EMBL" id="QBK29582.1"/>
    </source>
</evidence>
<keyword evidence="2" id="KW-1185">Reference proteome</keyword>
<evidence type="ECO:0000313" key="2">
    <source>
        <dbReference type="Proteomes" id="UP000293719"/>
    </source>
</evidence>
<dbReference type="EMBL" id="CP036532">
    <property type="protein sequence ID" value="QBK29582.1"/>
    <property type="molecule type" value="Genomic_DNA"/>
</dbReference>
<proteinExistence type="predicted"/>
<dbReference type="AlphaFoldDB" id="A0A4P6UX01"/>
<evidence type="ECO:0008006" key="3">
    <source>
        <dbReference type="Google" id="ProtNLM"/>
    </source>
</evidence>
<dbReference type="GeneID" id="90766174"/>
<gene>
    <name evidence="1" type="ORF">E0E05_02605</name>
</gene>
<name>A0A4P6UX01_9HYPH</name>
<dbReference type="OrthoDB" id="571298at2"/>
<dbReference type="InterPro" id="IPR045499">
    <property type="entry name" value="DUF6492"/>
</dbReference>